<dbReference type="GO" id="GO:0000460">
    <property type="term" value="P:maturation of 5.8S rRNA"/>
    <property type="evidence" value="ECO:0007669"/>
    <property type="project" value="TreeGrafter"/>
</dbReference>
<evidence type="ECO:0000256" key="1">
    <source>
        <dbReference type="ARBA" id="ARBA00007462"/>
    </source>
</evidence>
<dbReference type="GO" id="GO:0030687">
    <property type="term" value="C:preribosome, large subunit precursor"/>
    <property type="evidence" value="ECO:0007669"/>
    <property type="project" value="TreeGrafter"/>
</dbReference>
<dbReference type="PANTHER" id="PTHR13245">
    <property type="entry name" value="RRP15-LIKE PROTEIN"/>
    <property type="match status" value="1"/>
</dbReference>
<feature type="compositionally biased region" description="Low complexity" evidence="2">
    <location>
        <begin position="20"/>
        <end position="37"/>
    </location>
</feature>
<dbReference type="Proteomes" id="UP000800041">
    <property type="component" value="Unassembled WGS sequence"/>
</dbReference>
<sequence>DEKNEVDDDDGEENQDGDTTEATSDLSSEADSDASSTFLSETSTAAARRKKRNDPSVFATSISKILSSKLSTSKRADPVLSRSKSATDASRALADSKLDAKARAKLRAEKREALNKGRVTDVLGTENVETSTAEIVELEKRLRKTAQRGVVKLFNAVRAAQVKGEEAQREVRRAGVVGMANREEKVNEMSKQGFLELLTGSG</sequence>
<protein>
    <submittedName>
        <fullName evidence="3">Rrp15p-domain-containing protein</fullName>
    </submittedName>
</protein>
<dbReference type="InterPro" id="IPR012459">
    <property type="entry name" value="Rrp15"/>
</dbReference>
<dbReference type="EMBL" id="ML977140">
    <property type="protein sequence ID" value="KAF1991200.1"/>
    <property type="molecule type" value="Genomic_DNA"/>
</dbReference>
<dbReference type="Pfam" id="PF07890">
    <property type="entry name" value="Rrp15p"/>
    <property type="match status" value="1"/>
</dbReference>
<feature type="region of interest" description="Disordered" evidence="2">
    <location>
        <begin position="1"/>
        <end position="58"/>
    </location>
</feature>
<evidence type="ECO:0000313" key="3">
    <source>
        <dbReference type="EMBL" id="KAF1991200.1"/>
    </source>
</evidence>
<feature type="non-terminal residue" evidence="3">
    <location>
        <position position="202"/>
    </location>
</feature>
<dbReference type="PANTHER" id="PTHR13245:SF14">
    <property type="entry name" value="RRP15-LIKE PROTEIN"/>
    <property type="match status" value="1"/>
</dbReference>
<dbReference type="OrthoDB" id="20949at2759"/>
<evidence type="ECO:0000313" key="4">
    <source>
        <dbReference type="Proteomes" id="UP000800041"/>
    </source>
</evidence>
<dbReference type="AlphaFoldDB" id="A0A6G1HDU8"/>
<dbReference type="GO" id="GO:0000470">
    <property type="term" value="P:maturation of LSU-rRNA"/>
    <property type="evidence" value="ECO:0007669"/>
    <property type="project" value="TreeGrafter"/>
</dbReference>
<accession>A0A6G1HDU8</accession>
<comment type="similarity">
    <text evidence="1">Belongs to the RRP15 family.</text>
</comment>
<feature type="region of interest" description="Disordered" evidence="2">
    <location>
        <begin position="70"/>
        <end position="94"/>
    </location>
</feature>
<organism evidence="3 4">
    <name type="scientific">Aulographum hederae CBS 113979</name>
    <dbReference type="NCBI Taxonomy" id="1176131"/>
    <lineage>
        <taxon>Eukaryota</taxon>
        <taxon>Fungi</taxon>
        <taxon>Dikarya</taxon>
        <taxon>Ascomycota</taxon>
        <taxon>Pezizomycotina</taxon>
        <taxon>Dothideomycetes</taxon>
        <taxon>Pleosporomycetidae</taxon>
        <taxon>Aulographales</taxon>
        <taxon>Aulographaceae</taxon>
    </lineage>
</organism>
<feature type="non-terminal residue" evidence="3">
    <location>
        <position position="1"/>
    </location>
</feature>
<feature type="compositionally biased region" description="Acidic residues" evidence="2">
    <location>
        <begin position="1"/>
        <end position="19"/>
    </location>
</feature>
<proteinExistence type="inferred from homology"/>
<keyword evidence="4" id="KW-1185">Reference proteome</keyword>
<name>A0A6G1HDU8_9PEZI</name>
<evidence type="ECO:0000256" key="2">
    <source>
        <dbReference type="SAM" id="MobiDB-lite"/>
    </source>
</evidence>
<reference evidence="3" key="1">
    <citation type="journal article" date="2020" name="Stud. Mycol.">
        <title>101 Dothideomycetes genomes: a test case for predicting lifestyles and emergence of pathogens.</title>
        <authorList>
            <person name="Haridas S."/>
            <person name="Albert R."/>
            <person name="Binder M."/>
            <person name="Bloem J."/>
            <person name="Labutti K."/>
            <person name="Salamov A."/>
            <person name="Andreopoulos B."/>
            <person name="Baker S."/>
            <person name="Barry K."/>
            <person name="Bills G."/>
            <person name="Bluhm B."/>
            <person name="Cannon C."/>
            <person name="Castanera R."/>
            <person name="Culley D."/>
            <person name="Daum C."/>
            <person name="Ezra D."/>
            <person name="Gonzalez J."/>
            <person name="Henrissat B."/>
            <person name="Kuo A."/>
            <person name="Liang C."/>
            <person name="Lipzen A."/>
            <person name="Lutzoni F."/>
            <person name="Magnuson J."/>
            <person name="Mondo S."/>
            <person name="Nolan M."/>
            <person name="Ohm R."/>
            <person name="Pangilinan J."/>
            <person name="Park H.-J."/>
            <person name="Ramirez L."/>
            <person name="Alfaro M."/>
            <person name="Sun H."/>
            <person name="Tritt A."/>
            <person name="Yoshinaga Y."/>
            <person name="Zwiers L.-H."/>
            <person name="Turgeon B."/>
            <person name="Goodwin S."/>
            <person name="Spatafora J."/>
            <person name="Crous P."/>
            <person name="Grigoriev I."/>
        </authorList>
    </citation>
    <scope>NUCLEOTIDE SEQUENCE</scope>
    <source>
        <strain evidence="3">CBS 113979</strain>
    </source>
</reference>
<gene>
    <name evidence="3" type="ORF">K402DRAFT_319697</name>
</gene>